<evidence type="ECO:0008006" key="4">
    <source>
        <dbReference type="Google" id="ProtNLM"/>
    </source>
</evidence>
<gene>
    <name evidence="2" type="ORF">GTA08_BOTSDO01527</name>
</gene>
<feature type="compositionally biased region" description="Basic and acidic residues" evidence="1">
    <location>
        <begin position="34"/>
        <end position="62"/>
    </location>
</feature>
<accession>A0A8H4NGC4</accession>
<evidence type="ECO:0000313" key="2">
    <source>
        <dbReference type="EMBL" id="KAF4313917.1"/>
    </source>
</evidence>
<feature type="compositionally biased region" description="Low complexity" evidence="1">
    <location>
        <begin position="202"/>
        <end position="218"/>
    </location>
</feature>
<evidence type="ECO:0000313" key="3">
    <source>
        <dbReference type="Proteomes" id="UP000572817"/>
    </source>
</evidence>
<feature type="compositionally biased region" description="Acidic residues" evidence="1">
    <location>
        <begin position="260"/>
        <end position="270"/>
    </location>
</feature>
<dbReference type="Proteomes" id="UP000572817">
    <property type="component" value="Unassembled WGS sequence"/>
</dbReference>
<dbReference type="AlphaFoldDB" id="A0A8H4NGC4"/>
<proteinExistence type="predicted"/>
<feature type="region of interest" description="Disordered" evidence="1">
    <location>
        <begin position="1"/>
        <end position="270"/>
    </location>
</feature>
<comment type="caution">
    <text evidence="2">The sequence shown here is derived from an EMBL/GenBank/DDBJ whole genome shotgun (WGS) entry which is preliminary data.</text>
</comment>
<organism evidence="2 3">
    <name type="scientific">Botryosphaeria dothidea</name>
    <dbReference type="NCBI Taxonomy" id="55169"/>
    <lineage>
        <taxon>Eukaryota</taxon>
        <taxon>Fungi</taxon>
        <taxon>Dikarya</taxon>
        <taxon>Ascomycota</taxon>
        <taxon>Pezizomycotina</taxon>
        <taxon>Dothideomycetes</taxon>
        <taxon>Dothideomycetes incertae sedis</taxon>
        <taxon>Botryosphaeriales</taxon>
        <taxon>Botryosphaeriaceae</taxon>
        <taxon>Botryosphaeria</taxon>
    </lineage>
</organism>
<keyword evidence="3" id="KW-1185">Reference proteome</keyword>
<dbReference type="EMBL" id="WWBZ02000001">
    <property type="protein sequence ID" value="KAF4313917.1"/>
    <property type="molecule type" value="Genomic_DNA"/>
</dbReference>
<name>A0A8H4NGC4_9PEZI</name>
<feature type="compositionally biased region" description="Low complexity" evidence="1">
    <location>
        <begin position="229"/>
        <end position="257"/>
    </location>
</feature>
<protein>
    <recommendedName>
        <fullName evidence="4">Basic proline-rich protein</fullName>
    </recommendedName>
</protein>
<feature type="compositionally biased region" description="Basic and acidic residues" evidence="1">
    <location>
        <begin position="286"/>
        <end position="298"/>
    </location>
</feature>
<reference evidence="2" key="1">
    <citation type="submission" date="2020-04" db="EMBL/GenBank/DDBJ databases">
        <title>Genome Assembly and Annotation of Botryosphaeria dothidea sdau 11-99, a Latent Pathogen of Apple Fruit Ring Rot in China.</title>
        <authorList>
            <person name="Yu C."/>
            <person name="Diao Y."/>
            <person name="Lu Q."/>
            <person name="Zhao J."/>
            <person name="Cui S."/>
            <person name="Peng C."/>
            <person name="He B."/>
            <person name="Liu H."/>
        </authorList>
    </citation>
    <scope>NUCLEOTIDE SEQUENCE [LARGE SCALE GENOMIC DNA]</scope>
    <source>
        <strain evidence="2">Sdau11-99</strain>
    </source>
</reference>
<dbReference type="OrthoDB" id="5400063at2759"/>
<feature type="region of interest" description="Disordered" evidence="1">
    <location>
        <begin position="282"/>
        <end position="321"/>
    </location>
</feature>
<evidence type="ECO:0000256" key="1">
    <source>
        <dbReference type="SAM" id="MobiDB-lite"/>
    </source>
</evidence>
<feature type="compositionally biased region" description="Low complexity" evidence="1">
    <location>
        <begin position="102"/>
        <end position="158"/>
    </location>
</feature>
<sequence length="339" mass="36978">MNQTTPQSEDRPLAARNQAKSAPPAPDSAIQALKDLRLEEKDRLEELPQMRKSRPETPRRSTDPSPSSLLPAHTSPQMRNRSPYARPHMRSTSLSAPIMTRAHSSPTPLSPTSHLAIPRPSSPMRSPARVRASLKFDDSYPPSNASSVSSVSDIGIISEEQELNIAPRRSLDSSTALNMHAGNSFGRQRRRPMSPLHSSNAPFGSGSTPSTPSQPSPTLQAAKFNEPFPNNYPSSYSSSSMPSTPTSARSRSPSISSLETIEDSPDAEEAAIEADRIAKMEAAAKAAERGTEGIRRSSLDVPRARPMGFSMNSRDKRKRWSVCGAEKRGDLDLETIWED</sequence>